<dbReference type="SUPFAM" id="SSF47413">
    <property type="entry name" value="lambda repressor-like DNA-binding domains"/>
    <property type="match status" value="1"/>
</dbReference>
<accession>A0A2A3Z992</accession>
<comment type="caution">
    <text evidence="4">The sequence shown here is derived from an EMBL/GenBank/DDBJ whole genome shotgun (WGS) entry which is preliminary data.</text>
</comment>
<dbReference type="InterPro" id="IPR014710">
    <property type="entry name" value="RmlC-like_jellyroll"/>
</dbReference>
<organism evidence="4 5">
    <name type="scientific">Brevibacterium aurantiacum</name>
    <dbReference type="NCBI Taxonomy" id="273384"/>
    <lineage>
        <taxon>Bacteria</taxon>
        <taxon>Bacillati</taxon>
        <taxon>Actinomycetota</taxon>
        <taxon>Actinomycetes</taxon>
        <taxon>Micrococcales</taxon>
        <taxon>Brevibacteriaceae</taxon>
        <taxon>Brevibacterium</taxon>
    </lineage>
</organism>
<dbReference type="Gene3D" id="1.10.260.40">
    <property type="entry name" value="lambda repressor-like DNA-binding domains"/>
    <property type="match status" value="1"/>
</dbReference>
<dbReference type="CDD" id="cd00093">
    <property type="entry name" value="HTH_XRE"/>
    <property type="match status" value="1"/>
</dbReference>
<dbReference type="GO" id="GO:0003677">
    <property type="term" value="F:DNA binding"/>
    <property type="evidence" value="ECO:0007669"/>
    <property type="project" value="UniProtKB-KW"/>
</dbReference>
<proteinExistence type="predicted"/>
<feature type="region of interest" description="Disordered" evidence="2">
    <location>
        <begin position="1"/>
        <end position="26"/>
    </location>
</feature>
<gene>
    <name evidence="4" type="ORF">CIK64_02435</name>
</gene>
<evidence type="ECO:0000256" key="1">
    <source>
        <dbReference type="ARBA" id="ARBA00023125"/>
    </source>
</evidence>
<dbReference type="Pfam" id="PF01381">
    <property type="entry name" value="HTH_3"/>
    <property type="match status" value="1"/>
</dbReference>
<dbReference type="GO" id="GO:0003700">
    <property type="term" value="F:DNA-binding transcription factor activity"/>
    <property type="evidence" value="ECO:0007669"/>
    <property type="project" value="TreeGrafter"/>
</dbReference>
<dbReference type="Proteomes" id="UP000217564">
    <property type="component" value="Unassembled WGS sequence"/>
</dbReference>
<evidence type="ECO:0000259" key="3">
    <source>
        <dbReference type="PROSITE" id="PS50943"/>
    </source>
</evidence>
<dbReference type="Gene3D" id="2.60.120.10">
    <property type="entry name" value="Jelly Rolls"/>
    <property type="match status" value="1"/>
</dbReference>
<dbReference type="InterPro" id="IPR001387">
    <property type="entry name" value="Cro/C1-type_HTH"/>
</dbReference>
<dbReference type="SMART" id="SM00530">
    <property type="entry name" value="HTH_XRE"/>
    <property type="match status" value="1"/>
</dbReference>
<evidence type="ECO:0000313" key="4">
    <source>
        <dbReference type="EMBL" id="PCC48104.1"/>
    </source>
</evidence>
<dbReference type="InterPro" id="IPR050807">
    <property type="entry name" value="TransReg_Diox_bact_type"/>
</dbReference>
<keyword evidence="1" id="KW-0238">DNA-binding</keyword>
<reference evidence="4 5" key="1">
    <citation type="journal article" date="2017" name="Elife">
        <title>Extensive horizontal gene transfer in cheese-associated bacteria.</title>
        <authorList>
            <person name="Bonham K.S."/>
            <person name="Wolfe B.E."/>
            <person name="Dutton R.J."/>
        </authorList>
    </citation>
    <scope>NUCLEOTIDE SEQUENCE [LARGE SCALE GENOMIC DNA]</scope>
    <source>
        <strain evidence="4 5">947_7</strain>
    </source>
</reference>
<protein>
    <recommendedName>
        <fullName evidence="3">HTH cro/C1-type domain-containing protein</fullName>
    </recommendedName>
</protein>
<evidence type="ECO:0000313" key="5">
    <source>
        <dbReference type="Proteomes" id="UP000217564"/>
    </source>
</evidence>
<dbReference type="InterPro" id="IPR010982">
    <property type="entry name" value="Lambda_DNA-bd_dom_sf"/>
</dbReference>
<dbReference type="PANTHER" id="PTHR46797:SF1">
    <property type="entry name" value="METHYLPHOSPHONATE SYNTHASE"/>
    <property type="match status" value="1"/>
</dbReference>
<dbReference type="GO" id="GO:0005829">
    <property type="term" value="C:cytosol"/>
    <property type="evidence" value="ECO:0007669"/>
    <property type="project" value="TreeGrafter"/>
</dbReference>
<dbReference type="SUPFAM" id="SSF51182">
    <property type="entry name" value="RmlC-like cupins"/>
    <property type="match status" value="1"/>
</dbReference>
<name>A0A2A3Z992_BREAU</name>
<dbReference type="AlphaFoldDB" id="A0A2A3Z992"/>
<sequence length="203" mass="22242">MAQSASLSPESVKKSEPYMSGNDTSQALAESIKKLRTSQKMTQSGLASKAQLSTSFISQLERGNTDVTFSTLTRLCAALGTTIGHLFPADQPSGRIVRFDEYRHLDYNGVDKYVLSREEMADVDVCLFDFPPGSSTGTRVPPGVDRTELWICLKEYLGIDIGSDVHFLKAGDSFDLASDRTNTVYNPGPNSSRALLVIKNHKK</sequence>
<feature type="domain" description="HTH cro/C1-type" evidence="3">
    <location>
        <begin position="32"/>
        <end position="86"/>
    </location>
</feature>
<dbReference type="PANTHER" id="PTHR46797">
    <property type="entry name" value="HTH-TYPE TRANSCRIPTIONAL REGULATOR"/>
    <property type="match status" value="1"/>
</dbReference>
<dbReference type="RefSeq" id="WP_096161637.1">
    <property type="nucleotide sequence ID" value="NZ_NRGP01000003.1"/>
</dbReference>
<dbReference type="InterPro" id="IPR011051">
    <property type="entry name" value="RmlC_Cupin_sf"/>
</dbReference>
<dbReference type="PROSITE" id="PS50943">
    <property type="entry name" value="HTH_CROC1"/>
    <property type="match status" value="1"/>
</dbReference>
<dbReference type="EMBL" id="NRGP01000003">
    <property type="protein sequence ID" value="PCC48104.1"/>
    <property type="molecule type" value="Genomic_DNA"/>
</dbReference>
<evidence type="ECO:0000256" key="2">
    <source>
        <dbReference type="SAM" id="MobiDB-lite"/>
    </source>
</evidence>